<proteinExistence type="predicted"/>
<protein>
    <submittedName>
        <fullName evidence="2">M91 family zinc metallopeptidase</fullName>
    </submittedName>
</protein>
<sequence length="300" mass="31002">MPPAARITDMHTCPMVTPGTPPVPHVGGPVITGEPTVITAFMPQARVTDKCTCVGPPDVIVKGSPTVLVGGLPAARIGDMTAHGGVITTGAPNVIIGEAGAGGPVGMSSATPGAVGAAGEGPDAIREVTRPDGSTVTEFGDNIVIEGDEDFRNATAEDLQSLAETPTGQSIIDSLQDGDKSVTIVETDRGNACGYDDPAARFANADGSPGAGTGSTVHYNPERTQIGDGSEPWMTRPPEVGLGHELVHAEQAAQGQQHPGETDGTRNRERQAVGLPPYEDNAHTENNLRRDMGEPERTYY</sequence>
<dbReference type="CDD" id="cd14738">
    <property type="entry name" value="PAAR_2"/>
    <property type="match status" value="1"/>
</dbReference>
<dbReference type="Pfam" id="PF05488">
    <property type="entry name" value="PAAR_motif"/>
    <property type="match status" value="1"/>
</dbReference>
<feature type="compositionally biased region" description="Basic and acidic residues" evidence="1">
    <location>
        <begin position="260"/>
        <end position="271"/>
    </location>
</feature>
<reference evidence="2 3" key="1">
    <citation type="submission" date="2024-09" db="EMBL/GenBank/DDBJ databases">
        <authorList>
            <person name="Sun Q."/>
            <person name="Mori K."/>
        </authorList>
    </citation>
    <scope>NUCLEOTIDE SEQUENCE [LARGE SCALE GENOMIC DNA]</scope>
    <source>
        <strain evidence="2 3">CECT 9424</strain>
    </source>
</reference>
<keyword evidence="3" id="KW-1185">Reference proteome</keyword>
<dbReference type="InterPro" id="IPR028208">
    <property type="entry name" value="Effector_pro_NleD-like"/>
</dbReference>
<dbReference type="RefSeq" id="WP_377070912.1">
    <property type="nucleotide sequence ID" value="NZ_JBHMEC010000027.1"/>
</dbReference>
<accession>A0ABV5I3Q8</accession>
<name>A0ABV5I3Q8_9RHOB</name>
<evidence type="ECO:0000313" key="2">
    <source>
        <dbReference type="EMBL" id="MFB9151319.1"/>
    </source>
</evidence>
<dbReference type="EMBL" id="JBHMEC010000027">
    <property type="protein sequence ID" value="MFB9151319.1"/>
    <property type="molecule type" value="Genomic_DNA"/>
</dbReference>
<dbReference type="InterPro" id="IPR008727">
    <property type="entry name" value="PAAR_motif"/>
</dbReference>
<gene>
    <name evidence="2" type="ORF">ACFFU4_16325</name>
</gene>
<feature type="region of interest" description="Disordered" evidence="1">
    <location>
        <begin position="203"/>
        <end position="232"/>
    </location>
</feature>
<comment type="caution">
    <text evidence="2">The sequence shown here is derived from an EMBL/GenBank/DDBJ whole genome shotgun (WGS) entry which is preliminary data.</text>
</comment>
<evidence type="ECO:0000256" key="1">
    <source>
        <dbReference type="SAM" id="MobiDB-lite"/>
    </source>
</evidence>
<dbReference type="Pfam" id="PF14891">
    <property type="entry name" value="Peptidase_M91"/>
    <property type="match status" value="1"/>
</dbReference>
<feature type="region of interest" description="Disordered" evidence="1">
    <location>
        <begin position="251"/>
        <end position="300"/>
    </location>
</feature>
<dbReference type="Proteomes" id="UP001589670">
    <property type="component" value="Unassembled WGS sequence"/>
</dbReference>
<organism evidence="2 3">
    <name type="scientific">Roseovarius ramblicola</name>
    <dbReference type="NCBI Taxonomy" id="2022336"/>
    <lineage>
        <taxon>Bacteria</taxon>
        <taxon>Pseudomonadati</taxon>
        <taxon>Pseudomonadota</taxon>
        <taxon>Alphaproteobacteria</taxon>
        <taxon>Rhodobacterales</taxon>
        <taxon>Roseobacteraceae</taxon>
        <taxon>Roseovarius</taxon>
    </lineage>
</organism>
<dbReference type="Gene3D" id="2.60.200.60">
    <property type="match status" value="2"/>
</dbReference>
<evidence type="ECO:0000313" key="3">
    <source>
        <dbReference type="Proteomes" id="UP001589670"/>
    </source>
</evidence>
<feature type="compositionally biased region" description="Basic and acidic residues" evidence="1">
    <location>
        <begin position="280"/>
        <end position="300"/>
    </location>
</feature>